<evidence type="ECO:0008006" key="4">
    <source>
        <dbReference type="Google" id="ProtNLM"/>
    </source>
</evidence>
<feature type="region of interest" description="Disordered" evidence="1">
    <location>
        <begin position="30"/>
        <end position="58"/>
    </location>
</feature>
<proteinExistence type="predicted"/>
<reference evidence="2 3" key="1">
    <citation type="journal article" date="2024" name="Int. J. Syst. Evol. Microbiol.">
        <title>Paenibacillus hexagrammi sp. nov., a novel bacterium isolated from the gut content of Hexagrammos agrammus.</title>
        <authorList>
            <person name="Jung H.K."/>
            <person name="Kim D.G."/>
            <person name="Zin H."/>
            <person name="Park J."/>
            <person name="Jung H."/>
            <person name="Kim Y.O."/>
            <person name="Kong H.J."/>
            <person name="Kim J.W."/>
            <person name="Kim Y.S."/>
        </authorList>
    </citation>
    <scope>NUCLEOTIDE SEQUENCE [LARGE SCALE GENOMIC DNA]</scope>
    <source>
        <strain evidence="2 3">YPD9-1</strain>
    </source>
</reference>
<gene>
    <name evidence="2" type="ORF">L0M14_12685</name>
</gene>
<evidence type="ECO:0000313" key="3">
    <source>
        <dbReference type="Proteomes" id="UP001649230"/>
    </source>
</evidence>
<feature type="compositionally biased region" description="Polar residues" evidence="1">
    <location>
        <begin position="30"/>
        <end position="39"/>
    </location>
</feature>
<organism evidence="2 3">
    <name type="scientific">Paenibacillus hexagrammi</name>
    <dbReference type="NCBI Taxonomy" id="2908839"/>
    <lineage>
        <taxon>Bacteria</taxon>
        <taxon>Bacillati</taxon>
        <taxon>Bacillota</taxon>
        <taxon>Bacilli</taxon>
        <taxon>Bacillales</taxon>
        <taxon>Paenibacillaceae</taxon>
        <taxon>Paenibacillus</taxon>
    </lineage>
</organism>
<dbReference type="Proteomes" id="UP001649230">
    <property type="component" value="Chromosome"/>
</dbReference>
<keyword evidence="3" id="KW-1185">Reference proteome</keyword>
<protein>
    <recommendedName>
        <fullName evidence="4">DUF4025 domain-containing protein</fullName>
    </recommendedName>
</protein>
<name>A0ABY3SPH4_9BACL</name>
<evidence type="ECO:0000256" key="1">
    <source>
        <dbReference type="SAM" id="MobiDB-lite"/>
    </source>
</evidence>
<dbReference type="RefSeq" id="WP_235122410.1">
    <property type="nucleotide sequence ID" value="NZ_CP090978.1"/>
</dbReference>
<dbReference type="EMBL" id="CP090978">
    <property type="protein sequence ID" value="UJF35853.1"/>
    <property type="molecule type" value="Genomic_DNA"/>
</dbReference>
<accession>A0ABY3SPH4</accession>
<sequence length="58" mass="6453">MENRKHAGNYTGSANMKAENQDMEFVNDTLENAPNTTPVNIAEDDISEGNEGKQLNQR</sequence>
<evidence type="ECO:0000313" key="2">
    <source>
        <dbReference type="EMBL" id="UJF35853.1"/>
    </source>
</evidence>